<reference evidence="1" key="1">
    <citation type="submission" date="2020-03" db="EMBL/GenBank/DDBJ databases">
        <title>The deep terrestrial virosphere.</title>
        <authorList>
            <person name="Holmfeldt K."/>
            <person name="Nilsson E."/>
            <person name="Simone D."/>
            <person name="Lopez-Fernandez M."/>
            <person name="Wu X."/>
            <person name="de Brujin I."/>
            <person name="Lundin D."/>
            <person name="Andersson A."/>
            <person name="Bertilsson S."/>
            <person name="Dopson M."/>
        </authorList>
    </citation>
    <scope>NUCLEOTIDE SEQUENCE</scope>
    <source>
        <strain evidence="1">MM415B03834</strain>
    </source>
</reference>
<name>A0A6M3LN56_9ZZZZ</name>
<accession>A0A6M3LN56</accession>
<dbReference type="EMBL" id="MT143238">
    <property type="protein sequence ID" value="QJA94511.1"/>
    <property type="molecule type" value="Genomic_DNA"/>
</dbReference>
<proteinExistence type="predicted"/>
<dbReference type="AlphaFoldDB" id="A0A6M3LN56"/>
<evidence type="ECO:0000313" key="1">
    <source>
        <dbReference type="EMBL" id="QJA94511.1"/>
    </source>
</evidence>
<organism evidence="1">
    <name type="scientific">viral metagenome</name>
    <dbReference type="NCBI Taxonomy" id="1070528"/>
    <lineage>
        <taxon>unclassified sequences</taxon>
        <taxon>metagenomes</taxon>
        <taxon>organismal metagenomes</taxon>
    </lineage>
</organism>
<protein>
    <submittedName>
        <fullName evidence="1">Uncharacterized protein</fullName>
    </submittedName>
</protein>
<sequence>MPVSIETMQRRMASYRDEIEDEVIGPAKDELQRIFREAEVELAKQAKAFNMLIVDRSTGKLSSAVENIEKATVLLDEVDAAIRRVIVDPGHVWADQAGELAHAAGRELARVNFNVSQVSPELVRAAFENVTITEGALRVGYEDMYRIINTVGSDVGTWFRRTTLDAVLEGLPVVNKMGGDSLMSRLVESGRLKPITIRTESGKLIRRSVSQRAEAIARIEMGRIVNRTHEELAREVLGDAAVYRNSNPRDSRTTDICMRASRQSAMTLQEWSDSEFGRPPRLRPFHLCRSVLIGGEAEWFQ</sequence>
<gene>
    <name evidence="1" type="ORF">MM415B03834_0006</name>
</gene>